<protein>
    <submittedName>
        <fullName evidence="2">Uncharacterized protein</fullName>
    </submittedName>
</protein>
<reference evidence="2 3" key="1">
    <citation type="submission" date="2016-11" db="EMBL/GenBank/DDBJ databases">
        <authorList>
            <person name="Jaros S."/>
            <person name="Januszkiewicz K."/>
            <person name="Wedrychowicz H."/>
        </authorList>
    </citation>
    <scope>NUCLEOTIDE SEQUENCE [LARGE SCALE GENOMIC DNA]</scope>
    <source>
        <strain evidence="2 3">DSM 10068</strain>
    </source>
</reference>
<keyword evidence="3" id="KW-1185">Reference proteome</keyword>
<proteinExistence type="predicted"/>
<feature type="region of interest" description="Disordered" evidence="1">
    <location>
        <begin position="211"/>
        <end position="244"/>
    </location>
</feature>
<dbReference type="STRING" id="1123282.SAMN02745823_00329"/>
<dbReference type="OrthoDB" id="9777694at2"/>
<dbReference type="Proteomes" id="UP000183995">
    <property type="component" value="Unassembled WGS sequence"/>
</dbReference>
<sequence>MPRTPTIEMTRKQLYDEVWEISVAGVAKKYNIEYGQLIKQVKEADIPIPPSGYWTKLSFGKPTEKIMLPGSEDTIVSIYSVIPATRRRKNLGKTAPKNSIEKESPKISVAVPLKTDESDSPKPDKVVTASNVAADNAQILQQLGEPKTMTQYGQTYNIYDREILYKEVWALPVTEVAKKYKVSDVAIHKICKSLKIPTPPMGYWAKVRAGKQAAKQPPLPENDKIKQKTGPQTGFTSPHAPADTPSLDFLGEEDRAILLAVATQIQMTSDNDKMHTKIVTHRQAVLAWDKDDKVAHRNWRGNRTDGKTPPLLWGSISLDSLSRACRIFDTLIRAMEPLGCTLTADLKFIVRGETIPISISESQSKIDHLLTKDEQREMLIYQDAQKHGGYASKPNIRKYDYVYNGKLCFGIANYKSFSDSKTNLLEDRLGDILISIYEAAERIYVQRLAAEEAERKRQEEKARKEARRERYNVEVQRTNALMNAAEDFNTACKIRAYVASVETQDNLTAEARSWVEWAKQKADWLDPTVARDDEFFGTREHEEDADHKKLKESYSSYGW</sequence>
<evidence type="ECO:0000313" key="3">
    <source>
        <dbReference type="Proteomes" id="UP000183995"/>
    </source>
</evidence>
<dbReference type="AlphaFoldDB" id="A0A1M5U283"/>
<feature type="compositionally biased region" description="Basic and acidic residues" evidence="1">
    <location>
        <begin position="537"/>
        <end position="552"/>
    </location>
</feature>
<accession>A0A1M5U283</accession>
<evidence type="ECO:0000313" key="2">
    <source>
        <dbReference type="EMBL" id="SHH57137.1"/>
    </source>
</evidence>
<organism evidence="2 3">
    <name type="scientific">Sporobacter termitidis DSM 10068</name>
    <dbReference type="NCBI Taxonomy" id="1123282"/>
    <lineage>
        <taxon>Bacteria</taxon>
        <taxon>Bacillati</taxon>
        <taxon>Bacillota</taxon>
        <taxon>Clostridia</taxon>
        <taxon>Eubacteriales</taxon>
        <taxon>Oscillospiraceae</taxon>
        <taxon>Sporobacter</taxon>
    </lineage>
</organism>
<gene>
    <name evidence="2" type="ORF">SAMN02745823_00329</name>
</gene>
<evidence type="ECO:0000256" key="1">
    <source>
        <dbReference type="SAM" id="MobiDB-lite"/>
    </source>
</evidence>
<feature type="region of interest" description="Disordered" evidence="1">
    <location>
        <begin position="537"/>
        <end position="559"/>
    </location>
</feature>
<name>A0A1M5U283_9FIRM</name>
<dbReference type="EMBL" id="FQXV01000001">
    <property type="protein sequence ID" value="SHH57137.1"/>
    <property type="molecule type" value="Genomic_DNA"/>
</dbReference>